<evidence type="ECO:0000259" key="2">
    <source>
        <dbReference type="Pfam" id="PF22980"/>
    </source>
</evidence>
<dbReference type="InterPro" id="IPR054505">
    <property type="entry name" value="Myb_DNA-bind_8"/>
</dbReference>
<feature type="compositionally biased region" description="Basic residues" evidence="1">
    <location>
        <begin position="69"/>
        <end position="81"/>
    </location>
</feature>
<dbReference type="AlphaFoldDB" id="A0A1V6RM00"/>
<proteinExistence type="predicted"/>
<name>A0A1V6RM00_9EURO</name>
<dbReference type="Pfam" id="PF22980">
    <property type="entry name" value="Myb_DNA-bind_8"/>
    <property type="match status" value="1"/>
</dbReference>
<evidence type="ECO:0000313" key="3">
    <source>
        <dbReference type="EMBL" id="OQE02449.1"/>
    </source>
</evidence>
<comment type="caution">
    <text evidence="3">The sequence shown here is derived from an EMBL/GenBank/DDBJ whole genome shotgun (WGS) entry which is preliminary data.</text>
</comment>
<feature type="region of interest" description="Disordered" evidence="1">
    <location>
        <begin position="67"/>
        <end position="100"/>
    </location>
</feature>
<sequence length="100" mass="10943">MAPVTSEAKAEQPSKAKIKLNVKKATDEEFLLTLLENLKVDHETAAKSLGVTKAACRMRLVRLQQKYSFKAKGKGTPRGKKEKASSNNEEVPAGEEATEN</sequence>
<keyword evidence="4" id="KW-1185">Reference proteome</keyword>
<evidence type="ECO:0000256" key="1">
    <source>
        <dbReference type="SAM" id="MobiDB-lite"/>
    </source>
</evidence>
<gene>
    <name evidence="3" type="ORF">PENSOL_c002G00022</name>
</gene>
<organism evidence="3 4">
    <name type="scientific">Penicillium solitum</name>
    <dbReference type="NCBI Taxonomy" id="60172"/>
    <lineage>
        <taxon>Eukaryota</taxon>
        <taxon>Fungi</taxon>
        <taxon>Dikarya</taxon>
        <taxon>Ascomycota</taxon>
        <taxon>Pezizomycotina</taxon>
        <taxon>Eurotiomycetes</taxon>
        <taxon>Eurotiomycetidae</taxon>
        <taxon>Eurotiales</taxon>
        <taxon>Aspergillaceae</taxon>
        <taxon>Penicillium</taxon>
    </lineage>
</organism>
<feature type="domain" description="Myb-like DNA-binding" evidence="2">
    <location>
        <begin position="27"/>
        <end position="67"/>
    </location>
</feature>
<evidence type="ECO:0000313" key="4">
    <source>
        <dbReference type="Proteomes" id="UP000191612"/>
    </source>
</evidence>
<dbReference type="EMBL" id="MDYO01000002">
    <property type="protein sequence ID" value="OQE02449.1"/>
    <property type="molecule type" value="Genomic_DNA"/>
</dbReference>
<accession>A0A1V6RM00</accession>
<protein>
    <recommendedName>
        <fullName evidence="2">Myb-like DNA-binding domain-containing protein</fullName>
    </recommendedName>
</protein>
<reference evidence="4" key="1">
    <citation type="journal article" date="2017" name="Nat. Microbiol.">
        <title>Global analysis of biosynthetic gene clusters reveals vast potential of secondary metabolite production in Penicillium species.</title>
        <authorList>
            <person name="Nielsen J.C."/>
            <person name="Grijseels S."/>
            <person name="Prigent S."/>
            <person name="Ji B."/>
            <person name="Dainat J."/>
            <person name="Nielsen K.F."/>
            <person name="Frisvad J.C."/>
            <person name="Workman M."/>
            <person name="Nielsen J."/>
        </authorList>
    </citation>
    <scope>NUCLEOTIDE SEQUENCE [LARGE SCALE GENOMIC DNA]</scope>
    <source>
        <strain evidence="4">IBT 29525</strain>
    </source>
</reference>
<dbReference type="Proteomes" id="UP000191612">
    <property type="component" value="Unassembled WGS sequence"/>
</dbReference>